<evidence type="ECO:0000256" key="5">
    <source>
        <dbReference type="ARBA" id="ARBA00022989"/>
    </source>
</evidence>
<comment type="subcellular location">
    <subcellularLocation>
        <location evidence="1">Cell membrane</location>
        <topology evidence="1">Multi-pass membrane protein</topology>
    </subcellularLocation>
</comment>
<accession>A0ABW4I982</accession>
<organism evidence="8 9">
    <name type="scientific">Pseudopedobacter beijingensis</name>
    <dbReference type="NCBI Taxonomy" id="1207056"/>
    <lineage>
        <taxon>Bacteria</taxon>
        <taxon>Pseudomonadati</taxon>
        <taxon>Bacteroidota</taxon>
        <taxon>Sphingobacteriia</taxon>
        <taxon>Sphingobacteriales</taxon>
        <taxon>Sphingobacteriaceae</taxon>
        <taxon>Pseudopedobacter</taxon>
    </lineage>
</organism>
<evidence type="ECO:0000256" key="7">
    <source>
        <dbReference type="SAM" id="Phobius"/>
    </source>
</evidence>
<dbReference type="RefSeq" id="WP_379661673.1">
    <property type="nucleotide sequence ID" value="NZ_JBHUDG010000004.1"/>
</dbReference>
<evidence type="ECO:0000256" key="1">
    <source>
        <dbReference type="ARBA" id="ARBA00004651"/>
    </source>
</evidence>
<evidence type="ECO:0000313" key="8">
    <source>
        <dbReference type="EMBL" id="MFD1629293.1"/>
    </source>
</evidence>
<dbReference type="Proteomes" id="UP001597118">
    <property type="component" value="Unassembled WGS sequence"/>
</dbReference>
<dbReference type="EMBL" id="JBHUDG010000004">
    <property type="protein sequence ID" value="MFD1629293.1"/>
    <property type="molecule type" value="Genomic_DNA"/>
</dbReference>
<dbReference type="InterPro" id="IPR050601">
    <property type="entry name" value="CPA3_antiporter_subunitC"/>
</dbReference>
<sequence>MELVIILLIALLYSSGVYMLLRRSMVKLLIGVMLLGNGTNLLIFLMGRITRGNPPVIPDNLSVLTEPFDDPIPQALILTAIVISFGLQAFSIVLLKRVYVLVNSDDLDDLNTPEEINDI</sequence>
<dbReference type="InterPro" id="IPR039428">
    <property type="entry name" value="NUOK/Mnh_C1-like"/>
</dbReference>
<dbReference type="NCBIfam" id="NF009302">
    <property type="entry name" value="PRK12659.1"/>
    <property type="match status" value="1"/>
</dbReference>
<protein>
    <submittedName>
        <fullName evidence="8">Na+/H+ antiporter subunit C</fullName>
    </submittedName>
</protein>
<keyword evidence="9" id="KW-1185">Reference proteome</keyword>
<feature type="transmembrane region" description="Helical" evidence="7">
    <location>
        <begin position="75"/>
        <end position="95"/>
    </location>
</feature>
<evidence type="ECO:0000256" key="4">
    <source>
        <dbReference type="ARBA" id="ARBA00022692"/>
    </source>
</evidence>
<comment type="similarity">
    <text evidence="2">Belongs to the CPA3 antiporters (TC 2.A.63) subunit C family.</text>
</comment>
<feature type="transmembrane region" description="Helical" evidence="7">
    <location>
        <begin position="6"/>
        <end position="21"/>
    </location>
</feature>
<dbReference type="Pfam" id="PF00420">
    <property type="entry name" value="Oxidored_q2"/>
    <property type="match status" value="1"/>
</dbReference>
<name>A0ABW4I982_9SPHI</name>
<comment type="caution">
    <text evidence="8">The sequence shown here is derived from an EMBL/GenBank/DDBJ whole genome shotgun (WGS) entry which is preliminary data.</text>
</comment>
<evidence type="ECO:0000256" key="3">
    <source>
        <dbReference type="ARBA" id="ARBA00022475"/>
    </source>
</evidence>
<gene>
    <name evidence="8" type="ORF">ACFSAH_05345</name>
</gene>
<keyword evidence="3" id="KW-1003">Cell membrane</keyword>
<feature type="transmembrane region" description="Helical" evidence="7">
    <location>
        <begin position="28"/>
        <end position="49"/>
    </location>
</feature>
<evidence type="ECO:0000313" key="9">
    <source>
        <dbReference type="Proteomes" id="UP001597118"/>
    </source>
</evidence>
<reference evidence="9" key="1">
    <citation type="journal article" date="2019" name="Int. J. Syst. Evol. Microbiol.">
        <title>The Global Catalogue of Microorganisms (GCM) 10K type strain sequencing project: providing services to taxonomists for standard genome sequencing and annotation.</title>
        <authorList>
            <consortium name="The Broad Institute Genomics Platform"/>
            <consortium name="The Broad Institute Genome Sequencing Center for Infectious Disease"/>
            <person name="Wu L."/>
            <person name="Ma J."/>
        </authorList>
    </citation>
    <scope>NUCLEOTIDE SEQUENCE [LARGE SCALE GENOMIC DNA]</scope>
    <source>
        <strain evidence="9">CCUG 53762</strain>
    </source>
</reference>
<dbReference type="PANTHER" id="PTHR34583:SF2">
    <property type="entry name" value="ANTIPORTER SUBUNIT MNHC2-RELATED"/>
    <property type="match status" value="1"/>
</dbReference>
<dbReference type="Gene3D" id="1.10.287.3510">
    <property type="match status" value="1"/>
</dbReference>
<keyword evidence="4 7" id="KW-0812">Transmembrane</keyword>
<keyword evidence="6 7" id="KW-0472">Membrane</keyword>
<keyword evidence="5 7" id="KW-1133">Transmembrane helix</keyword>
<evidence type="ECO:0000256" key="6">
    <source>
        <dbReference type="ARBA" id="ARBA00023136"/>
    </source>
</evidence>
<evidence type="ECO:0000256" key="2">
    <source>
        <dbReference type="ARBA" id="ARBA00010388"/>
    </source>
</evidence>
<proteinExistence type="inferred from homology"/>
<dbReference type="PANTHER" id="PTHR34583">
    <property type="entry name" value="ANTIPORTER SUBUNIT MNHC2-RELATED"/>
    <property type="match status" value="1"/>
</dbReference>